<reference evidence="4" key="1">
    <citation type="submission" date="2020-02" db="EMBL/GenBank/DDBJ databases">
        <authorList>
            <person name="Palmer J.M."/>
        </authorList>
    </citation>
    <scope>NUCLEOTIDE SEQUENCE</scope>
    <source>
        <strain evidence="4">EPUS1.4</strain>
        <tissue evidence="4">Thallus</tissue>
    </source>
</reference>
<dbReference type="EMBL" id="JAACFV010000046">
    <property type="protein sequence ID" value="KAF7509036.1"/>
    <property type="molecule type" value="Genomic_DNA"/>
</dbReference>
<dbReference type="InterPro" id="IPR002347">
    <property type="entry name" value="SDR_fam"/>
</dbReference>
<keyword evidence="5" id="KW-1185">Reference proteome</keyword>
<dbReference type="AlphaFoldDB" id="A0A8H7E6V3"/>
<dbReference type="PRINTS" id="PR00081">
    <property type="entry name" value="GDHRDH"/>
</dbReference>
<dbReference type="Gene3D" id="3.40.50.720">
    <property type="entry name" value="NAD(P)-binding Rossmann-like Domain"/>
    <property type="match status" value="1"/>
</dbReference>
<evidence type="ECO:0000313" key="5">
    <source>
        <dbReference type="Proteomes" id="UP000606974"/>
    </source>
</evidence>
<accession>A0A8H7E6V3</accession>
<evidence type="ECO:0000256" key="2">
    <source>
        <dbReference type="ARBA" id="ARBA00022857"/>
    </source>
</evidence>
<dbReference type="Pfam" id="PF00106">
    <property type="entry name" value="adh_short"/>
    <property type="match status" value="1"/>
</dbReference>
<comment type="similarity">
    <text evidence="1">Belongs to the short-chain dehydrogenases/reductases (SDR) family.</text>
</comment>
<gene>
    <name evidence="4" type="ORF">GJ744_008431</name>
</gene>
<dbReference type="GO" id="GO:0016491">
    <property type="term" value="F:oxidoreductase activity"/>
    <property type="evidence" value="ECO:0007669"/>
    <property type="project" value="UniProtKB-KW"/>
</dbReference>
<dbReference type="InterPro" id="IPR036291">
    <property type="entry name" value="NAD(P)-bd_dom_sf"/>
</dbReference>
<organism evidence="4 5">
    <name type="scientific">Endocarpon pusillum</name>
    <dbReference type="NCBI Taxonomy" id="364733"/>
    <lineage>
        <taxon>Eukaryota</taxon>
        <taxon>Fungi</taxon>
        <taxon>Dikarya</taxon>
        <taxon>Ascomycota</taxon>
        <taxon>Pezizomycotina</taxon>
        <taxon>Eurotiomycetes</taxon>
        <taxon>Chaetothyriomycetidae</taxon>
        <taxon>Verrucariales</taxon>
        <taxon>Verrucariaceae</taxon>
        <taxon>Endocarpon</taxon>
    </lineage>
</organism>
<keyword evidence="3" id="KW-0560">Oxidoreductase</keyword>
<dbReference type="OrthoDB" id="191139at2759"/>
<keyword evidence="2" id="KW-0521">NADP</keyword>
<name>A0A8H7E6V3_9EURO</name>
<dbReference type="PANTHER" id="PTHR24320:SF154">
    <property type="entry name" value="OXIDOREDUCTASE, SHORT-CHAIN DEHYDROGENASE_REDUCTASE FAMILY (AFU_ORTHOLOGUE AFUA_2G04560)"/>
    <property type="match status" value="1"/>
</dbReference>
<comment type="caution">
    <text evidence="4">The sequence shown here is derived from an EMBL/GenBank/DDBJ whole genome shotgun (WGS) entry which is preliminary data.</text>
</comment>
<evidence type="ECO:0000313" key="4">
    <source>
        <dbReference type="EMBL" id="KAF7509036.1"/>
    </source>
</evidence>
<evidence type="ECO:0000256" key="3">
    <source>
        <dbReference type="ARBA" id="ARBA00023002"/>
    </source>
</evidence>
<dbReference type="PANTHER" id="PTHR24320">
    <property type="entry name" value="RETINOL DEHYDROGENASE"/>
    <property type="match status" value="1"/>
</dbReference>
<evidence type="ECO:0000256" key="1">
    <source>
        <dbReference type="ARBA" id="ARBA00006484"/>
    </source>
</evidence>
<dbReference type="SUPFAM" id="SSF51735">
    <property type="entry name" value="NAD(P)-binding Rossmann-fold domains"/>
    <property type="match status" value="1"/>
</dbReference>
<dbReference type="Proteomes" id="UP000606974">
    <property type="component" value="Unassembled WGS sequence"/>
</dbReference>
<protein>
    <recommendedName>
        <fullName evidence="6">Oxidoreductase</fullName>
    </recommendedName>
</protein>
<proteinExistence type="inferred from homology"/>
<evidence type="ECO:0008006" key="6">
    <source>
        <dbReference type="Google" id="ProtNLM"/>
    </source>
</evidence>
<sequence>MTNFDAYSIPDLSGKVVFITGGTAGLGKSSIAELAKHNPAHIYFSGRNSNNASRVIEEIKTKVPNAQLTFIPCDLASFTSIDEAGKLFVSKSQRLDILICNAGIMAVPADVTADGYEIQFGTNHLGHALLIKHLLPTMLKTSEAYGDARIVSLTSLGFHGALPGGICFKDLKSKQDIRVGGRWFRYFQSKLANILYASEIARRCPSISVAAVHPGVIKTDLVNNLGLADRALIAVTTIGTVLTPEQGVQNQLWAATVDKKDLQSGAYYEPVGRLGKPSKYSQDKHLASELWDWTQKQLEGHNLFTHTLRSLLLDNAR</sequence>